<accession>A0ABR9IJD6</accession>
<keyword evidence="2" id="KW-1185">Reference proteome</keyword>
<name>A0ABR9IJD6_RHIVS</name>
<gene>
    <name evidence="1" type="ORF">H4W29_000477</name>
</gene>
<proteinExistence type="predicted"/>
<evidence type="ECO:0000313" key="1">
    <source>
        <dbReference type="EMBL" id="MBE1503296.1"/>
    </source>
</evidence>
<comment type="caution">
    <text evidence="1">The sequence shown here is derived from an EMBL/GenBank/DDBJ whole genome shotgun (WGS) entry which is preliminary data.</text>
</comment>
<dbReference type="Proteomes" id="UP000620262">
    <property type="component" value="Unassembled WGS sequence"/>
</dbReference>
<protein>
    <recommendedName>
        <fullName evidence="3">Transposase</fullName>
    </recommendedName>
</protein>
<organism evidence="1 2">
    <name type="scientific">Rhizobium viscosum</name>
    <name type="common">Arthrobacter viscosus</name>
    <dbReference type="NCBI Taxonomy" id="1673"/>
    <lineage>
        <taxon>Bacteria</taxon>
        <taxon>Pseudomonadati</taxon>
        <taxon>Pseudomonadota</taxon>
        <taxon>Alphaproteobacteria</taxon>
        <taxon>Hyphomicrobiales</taxon>
        <taxon>Rhizobiaceae</taxon>
        <taxon>Rhizobium/Agrobacterium group</taxon>
        <taxon>Rhizobium</taxon>
    </lineage>
</organism>
<evidence type="ECO:0008006" key="3">
    <source>
        <dbReference type="Google" id="ProtNLM"/>
    </source>
</evidence>
<dbReference type="EMBL" id="JADBEC010000001">
    <property type="protein sequence ID" value="MBE1503296.1"/>
    <property type="molecule type" value="Genomic_DNA"/>
</dbReference>
<evidence type="ECO:0000313" key="2">
    <source>
        <dbReference type="Proteomes" id="UP000620262"/>
    </source>
</evidence>
<sequence>MKTILSNQKNKINTQDIRLHVQFAFTREEKPATS</sequence>
<reference evidence="1 2" key="1">
    <citation type="submission" date="2020-10" db="EMBL/GenBank/DDBJ databases">
        <title>Sequencing the genomes of 1000 actinobacteria strains.</title>
        <authorList>
            <person name="Klenk H.-P."/>
        </authorList>
    </citation>
    <scope>NUCLEOTIDE SEQUENCE [LARGE SCALE GENOMIC DNA]</scope>
    <source>
        <strain evidence="1 2">DSM 7307</strain>
    </source>
</reference>